<comment type="caution">
    <text evidence="2">The sequence shown here is derived from an EMBL/GenBank/DDBJ whole genome shotgun (WGS) entry which is preliminary data.</text>
</comment>
<evidence type="ECO:0000313" key="2">
    <source>
        <dbReference type="EMBL" id="MBJ7316772.1"/>
    </source>
</evidence>
<proteinExistence type="predicted"/>
<gene>
    <name evidence="1" type="ORF">JHC10_01215</name>
    <name evidence="2" type="ORF">JHC11_12325</name>
</gene>
<evidence type="ECO:0000313" key="1">
    <source>
        <dbReference type="EMBL" id="MBJ7265554.1"/>
    </source>
</evidence>
<dbReference type="Proteomes" id="UP000655994">
    <property type="component" value="Unassembled WGS sequence"/>
</dbReference>
<accession>A0A8I1KI89</accession>
<dbReference type="EMBL" id="JAEMOS010000002">
    <property type="protein sequence ID" value="MBJ7265554.1"/>
    <property type="molecule type" value="Genomic_DNA"/>
</dbReference>
<dbReference type="AlphaFoldDB" id="A0A8I1KI89"/>
<name>A0A8I1KI89_9GAMM</name>
<sequence length="49" mass="5491">MDFSELSDEAKAVAKLMIAHCISNGLCMGMDEGIESFNPNVKRNFRKEL</sequence>
<dbReference type="Proteomes" id="UP000621390">
    <property type="component" value="Unassembled WGS sequence"/>
</dbReference>
<keyword evidence="4" id="KW-1185">Reference proteome</keyword>
<evidence type="ECO:0000313" key="4">
    <source>
        <dbReference type="Proteomes" id="UP000655994"/>
    </source>
</evidence>
<evidence type="ECO:0000313" key="3">
    <source>
        <dbReference type="Proteomes" id="UP000621390"/>
    </source>
</evidence>
<protein>
    <submittedName>
        <fullName evidence="2">Uncharacterized protein</fullName>
    </submittedName>
</protein>
<dbReference type="RefSeq" id="WP_199493431.1">
    <property type="nucleotide sequence ID" value="NZ_JAEMOP010000009.1"/>
</dbReference>
<reference evidence="2 4" key="1">
    <citation type="submission" date="2020-09" db="EMBL/GenBank/DDBJ databases">
        <title>Draft Genomes of Bacterial Isolates from North Pond Shallow Sediments.</title>
        <authorList>
            <person name="Kiel Reese B."/>
            <person name="Mullis M."/>
            <person name="Weisend R.E."/>
        </authorList>
    </citation>
    <scope>NUCLEOTIDE SEQUENCE</scope>
    <source>
        <strain evidence="2">KJE-2</strain>
        <strain evidence="1 4">KJE-3</strain>
    </source>
</reference>
<organism evidence="2 3">
    <name type="scientific">Idiomarina abyssalis</name>
    <dbReference type="NCBI Taxonomy" id="86102"/>
    <lineage>
        <taxon>Bacteria</taxon>
        <taxon>Pseudomonadati</taxon>
        <taxon>Pseudomonadota</taxon>
        <taxon>Gammaproteobacteria</taxon>
        <taxon>Alteromonadales</taxon>
        <taxon>Idiomarinaceae</taxon>
        <taxon>Idiomarina</taxon>
    </lineage>
</organism>
<dbReference type="EMBL" id="JAEMOP010000009">
    <property type="protein sequence ID" value="MBJ7316772.1"/>
    <property type="molecule type" value="Genomic_DNA"/>
</dbReference>